<comment type="similarity">
    <text evidence="2">Belongs to the ABC transporter superfamily.</text>
</comment>
<dbReference type="Pfam" id="PF00005">
    <property type="entry name" value="ABC_tran"/>
    <property type="match status" value="1"/>
</dbReference>
<sequence length="350" mass="37407">MSQHTTHSPAQSGDLVIDVRDARRRYGAPASSRKGASRGFDAVRGVDLQIHRGELFALLGTNGAGKTSLMEMIEGIAAPSGGSIRVLGKDPFMERSEVRRHTGIMLQDAGFPADLTVKDMAKAWAGTLTDPRPVAEALDLVDLGHRADVAIQSLSGGERRRLDLALAVMGRPSVLFLDEPTTGLDPESRIAAWDLIASLRDAGTTIMLTTHYLDEAARLADRLAIMHHGQVVVTGTQSEIVSGYPSRIGATLPADAPPLPPELVRGLRGDGPRALVETDDLQGDLTRLLAWAQQHQVVLGDLDARASTLEQAFLSIAAQPRIDDRQPGHDQQPGALAPTTLRTAPKEHAA</sequence>
<organism evidence="9 10">
    <name type="scientific">Sanguibacter inulinus</name>
    <dbReference type="NCBI Taxonomy" id="60922"/>
    <lineage>
        <taxon>Bacteria</taxon>
        <taxon>Bacillati</taxon>
        <taxon>Actinomycetota</taxon>
        <taxon>Actinomycetes</taxon>
        <taxon>Micrococcales</taxon>
        <taxon>Sanguibacteraceae</taxon>
        <taxon>Sanguibacter</taxon>
    </lineage>
</organism>
<evidence type="ECO:0000256" key="7">
    <source>
        <dbReference type="SAM" id="MobiDB-lite"/>
    </source>
</evidence>
<evidence type="ECO:0000256" key="3">
    <source>
        <dbReference type="ARBA" id="ARBA00022448"/>
    </source>
</evidence>
<dbReference type="RefSeq" id="WP_056135595.1">
    <property type="nucleotide sequence ID" value="NZ_JACBYE010000067.1"/>
</dbReference>
<dbReference type="AlphaFoldDB" id="A0A853EXL8"/>
<feature type="domain" description="ABC transporter" evidence="8">
    <location>
        <begin position="17"/>
        <end position="253"/>
    </location>
</feature>
<dbReference type="InterPro" id="IPR050763">
    <property type="entry name" value="ABC_transporter_ATP-binding"/>
</dbReference>
<dbReference type="PANTHER" id="PTHR42711">
    <property type="entry name" value="ABC TRANSPORTER ATP-BINDING PROTEIN"/>
    <property type="match status" value="1"/>
</dbReference>
<dbReference type="PANTHER" id="PTHR42711:SF5">
    <property type="entry name" value="ABC TRANSPORTER ATP-BINDING PROTEIN NATA"/>
    <property type="match status" value="1"/>
</dbReference>
<evidence type="ECO:0000259" key="8">
    <source>
        <dbReference type="PROSITE" id="PS50893"/>
    </source>
</evidence>
<comment type="subcellular location">
    <subcellularLocation>
        <location evidence="1">Cell membrane</location>
        <topology evidence="1">Peripheral membrane protein</topology>
    </subcellularLocation>
</comment>
<dbReference type="GO" id="GO:0005886">
    <property type="term" value="C:plasma membrane"/>
    <property type="evidence" value="ECO:0007669"/>
    <property type="project" value="UniProtKB-SubCell"/>
</dbReference>
<evidence type="ECO:0000256" key="6">
    <source>
        <dbReference type="ARBA" id="ARBA00023251"/>
    </source>
</evidence>
<evidence type="ECO:0000256" key="2">
    <source>
        <dbReference type="ARBA" id="ARBA00005417"/>
    </source>
</evidence>
<keyword evidence="3" id="KW-0813">Transport</keyword>
<keyword evidence="10" id="KW-1185">Reference proteome</keyword>
<dbReference type="EMBL" id="JACBYE010000067">
    <property type="protein sequence ID" value="NYS95325.1"/>
    <property type="molecule type" value="Genomic_DNA"/>
</dbReference>
<gene>
    <name evidence="9" type="ORF">HZZ10_17610</name>
</gene>
<feature type="region of interest" description="Disordered" evidence="7">
    <location>
        <begin position="320"/>
        <end position="350"/>
    </location>
</feature>
<evidence type="ECO:0000256" key="5">
    <source>
        <dbReference type="ARBA" id="ARBA00022840"/>
    </source>
</evidence>
<dbReference type="InterPro" id="IPR003593">
    <property type="entry name" value="AAA+_ATPase"/>
</dbReference>
<evidence type="ECO:0000313" key="10">
    <source>
        <dbReference type="Proteomes" id="UP000561011"/>
    </source>
</evidence>
<reference evidence="9 10" key="1">
    <citation type="submission" date="2020-07" db="EMBL/GenBank/DDBJ databases">
        <title>MOT database genomes.</title>
        <authorList>
            <person name="Joseph S."/>
            <person name="Aduse-Opoku J."/>
            <person name="Hashim A."/>
            <person name="Wade W."/>
            <person name="Curtis M."/>
        </authorList>
    </citation>
    <scope>NUCLEOTIDE SEQUENCE [LARGE SCALE GENOMIC DNA]</scope>
    <source>
        <strain evidence="9 10">DSM 100099</strain>
    </source>
</reference>
<dbReference type="GO" id="GO:0005524">
    <property type="term" value="F:ATP binding"/>
    <property type="evidence" value="ECO:0007669"/>
    <property type="project" value="UniProtKB-KW"/>
</dbReference>
<dbReference type="SMART" id="SM00382">
    <property type="entry name" value="AAA"/>
    <property type="match status" value="1"/>
</dbReference>
<dbReference type="SUPFAM" id="SSF52540">
    <property type="entry name" value="P-loop containing nucleoside triphosphate hydrolases"/>
    <property type="match status" value="1"/>
</dbReference>
<proteinExistence type="inferred from homology"/>
<dbReference type="GO" id="GO:0016887">
    <property type="term" value="F:ATP hydrolysis activity"/>
    <property type="evidence" value="ECO:0007669"/>
    <property type="project" value="InterPro"/>
</dbReference>
<name>A0A853EXL8_9MICO</name>
<dbReference type="InterPro" id="IPR027417">
    <property type="entry name" value="P-loop_NTPase"/>
</dbReference>
<dbReference type="InterPro" id="IPR017871">
    <property type="entry name" value="ABC_transporter-like_CS"/>
</dbReference>
<dbReference type="PROSITE" id="PS00211">
    <property type="entry name" value="ABC_TRANSPORTER_1"/>
    <property type="match status" value="1"/>
</dbReference>
<protein>
    <submittedName>
        <fullName evidence="9">ABC transporter ATP-binding protein</fullName>
    </submittedName>
</protein>
<keyword evidence="4" id="KW-0547">Nucleotide-binding</keyword>
<keyword evidence="6" id="KW-0046">Antibiotic resistance</keyword>
<evidence type="ECO:0000313" key="9">
    <source>
        <dbReference type="EMBL" id="NYS95325.1"/>
    </source>
</evidence>
<dbReference type="Proteomes" id="UP000561011">
    <property type="component" value="Unassembled WGS sequence"/>
</dbReference>
<dbReference type="PROSITE" id="PS50893">
    <property type="entry name" value="ABC_TRANSPORTER_2"/>
    <property type="match status" value="1"/>
</dbReference>
<accession>A0A853EXL8</accession>
<keyword evidence="5 9" id="KW-0067">ATP-binding</keyword>
<dbReference type="InterPro" id="IPR003439">
    <property type="entry name" value="ABC_transporter-like_ATP-bd"/>
</dbReference>
<comment type="caution">
    <text evidence="9">The sequence shown here is derived from an EMBL/GenBank/DDBJ whole genome shotgun (WGS) entry which is preliminary data.</text>
</comment>
<evidence type="ECO:0000256" key="1">
    <source>
        <dbReference type="ARBA" id="ARBA00004202"/>
    </source>
</evidence>
<dbReference type="Gene3D" id="3.40.50.300">
    <property type="entry name" value="P-loop containing nucleotide triphosphate hydrolases"/>
    <property type="match status" value="1"/>
</dbReference>
<dbReference type="GO" id="GO:0046677">
    <property type="term" value="P:response to antibiotic"/>
    <property type="evidence" value="ECO:0007669"/>
    <property type="project" value="UniProtKB-KW"/>
</dbReference>
<evidence type="ECO:0000256" key="4">
    <source>
        <dbReference type="ARBA" id="ARBA00022741"/>
    </source>
</evidence>
<dbReference type="CDD" id="cd03230">
    <property type="entry name" value="ABC_DR_subfamily_A"/>
    <property type="match status" value="1"/>
</dbReference>